<name>A0A4R8G0G3_9GAMM</name>
<protein>
    <submittedName>
        <fullName evidence="1">Uncharacterized protein</fullName>
    </submittedName>
</protein>
<reference evidence="1 2" key="1">
    <citation type="submission" date="2019-03" db="EMBL/GenBank/DDBJ databases">
        <title>Freshwater and sediment microbial communities from various areas in North America, analyzing microbe dynamics in response to fracking.</title>
        <authorList>
            <person name="Lamendella R."/>
        </authorList>
    </citation>
    <scope>NUCLEOTIDE SEQUENCE [LARGE SCALE GENOMIC DNA]</scope>
    <source>
        <strain evidence="1 2">6_TX</strain>
    </source>
</reference>
<accession>A0A4R8G0G3</accession>
<dbReference type="Proteomes" id="UP000294489">
    <property type="component" value="Unassembled WGS sequence"/>
</dbReference>
<dbReference type="OrthoDB" id="8658956at2"/>
<dbReference type="Pfam" id="PF20242">
    <property type="entry name" value="Emfourin"/>
    <property type="match status" value="1"/>
</dbReference>
<dbReference type="InterPro" id="IPR049457">
    <property type="entry name" value="Emfourin"/>
</dbReference>
<dbReference type="AlphaFoldDB" id="A0A4R8G0G3"/>
<evidence type="ECO:0000313" key="2">
    <source>
        <dbReference type="Proteomes" id="UP000294489"/>
    </source>
</evidence>
<organism evidence="1 2">
    <name type="scientific">Modicisalibacter xianhensis</name>
    <dbReference type="NCBI Taxonomy" id="442341"/>
    <lineage>
        <taxon>Bacteria</taxon>
        <taxon>Pseudomonadati</taxon>
        <taxon>Pseudomonadota</taxon>
        <taxon>Gammaproteobacteria</taxon>
        <taxon>Oceanospirillales</taxon>
        <taxon>Halomonadaceae</taxon>
        <taxon>Modicisalibacter</taxon>
    </lineage>
</organism>
<sequence>MSRTAPPLGAHSVLCIRREGGVAHFPGLASPRRIHCEQCSDAQRQWLQDLLERAAQCPDTAGGADRRRLFIEIEEGESATGASPVWSLSLDEAQAPEGLVALWRHGEWQV</sequence>
<gene>
    <name evidence="1" type="ORF">DFO67_101283</name>
</gene>
<comment type="caution">
    <text evidence="1">The sequence shown here is derived from an EMBL/GenBank/DDBJ whole genome shotgun (WGS) entry which is preliminary data.</text>
</comment>
<evidence type="ECO:0000313" key="1">
    <source>
        <dbReference type="EMBL" id="TDX32987.1"/>
    </source>
</evidence>
<dbReference type="RefSeq" id="WP_134015253.1">
    <property type="nucleotide sequence ID" value="NZ_SOEC01000001.1"/>
</dbReference>
<proteinExistence type="predicted"/>
<dbReference type="EMBL" id="SOEC01000001">
    <property type="protein sequence ID" value="TDX32987.1"/>
    <property type="molecule type" value="Genomic_DNA"/>
</dbReference>